<dbReference type="GO" id="GO:0006888">
    <property type="term" value="P:endoplasmic reticulum to Golgi vesicle-mediated transport"/>
    <property type="evidence" value="ECO:0007669"/>
    <property type="project" value="InterPro"/>
</dbReference>
<dbReference type="GO" id="GO:0048219">
    <property type="term" value="P:inter-Golgi cisterna vesicle-mediated transport"/>
    <property type="evidence" value="ECO:0007669"/>
    <property type="project" value="TreeGrafter"/>
</dbReference>
<dbReference type="PANTHER" id="PTHR21094:SF2">
    <property type="entry name" value="GOLGI SNAP RECEPTOR COMPLEX MEMBER 1"/>
    <property type="match status" value="1"/>
</dbReference>
<keyword evidence="7" id="KW-0333">Golgi apparatus</keyword>
<dbReference type="VEuPathDB" id="CryptoDB:Cvel_15183"/>
<proteinExistence type="inferred from homology"/>
<evidence type="ECO:0008006" key="13">
    <source>
        <dbReference type="Google" id="ProtNLM"/>
    </source>
</evidence>
<evidence type="ECO:0000256" key="4">
    <source>
        <dbReference type="ARBA" id="ARBA00022692"/>
    </source>
</evidence>
<keyword evidence="5" id="KW-0653">Protein transport</keyword>
<reference evidence="12" key="1">
    <citation type="submission" date="2014-11" db="EMBL/GenBank/DDBJ databases">
        <authorList>
            <person name="Otto D Thomas"/>
            <person name="Naeem Raeece"/>
        </authorList>
    </citation>
    <scope>NUCLEOTIDE SEQUENCE</scope>
</reference>
<evidence type="ECO:0000256" key="6">
    <source>
        <dbReference type="ARBA" id="ARBA00022989"/>
    </source>
</evidence>
<keyword evidence="8 11" id="KW-0472">Membrane</keyword>
<evidence type="ECO:0000256" key="5">
    <source>
        <dbReference type="ARBA" id="ARBA00022927"/>
    </source>
</evidence>
<dbReference type="GO" id="GO:0006906">
    <property type="term" value="P:vesicle fusion"/>
    <property type="evidence" value="ECO:0007669"/>
    <property type="project" value="TreeGrafter"/>
</dbReference>
<dbReference type="GO" id="GO:0005484">
    <property type="term" value="F:SNAP receptor activity"/>
    <property type="evidence" value="ECO:0007669"/>
    <property type="project" value="TreeGrafter"/>
</dbReference>
<protein>
    <recommendedName>
        <fullName evidence="13">Golgi SNAP receptor complex member 1</fullName>
    </recommendedName>
</protein>
<keyword evidence="6 11" id="KW-1133">Transmembrane helix</keyword>
<evidence type="ECO:0000256" key="7">
    <source>
        <dbReference type="ARBA" id="ARBA00023034"/>
    </source>
</evidence>
<name>A0A0G4F501_9ALVE</name>
<dbReference type="EMBL" id="CDMZ01000123">
    <property type="protein sequence ID" value="CEM07284.1"/>
    <property type="molecule type" value="Genomic_DNA"/>
</dbReference>
<gene>
    <name evidence="12" type="ORF">Cvel_15183</name>
</gene>
<comment type="subcellular location">
    <subcellularLocation>
        <location evidence="1">Golgi apparatus membrane</location>
        <topology evidence="1">Single-pass type IV membrane protein</topology>
    </subcellularLocation>
</comment>
<keyword evidence="4 11" id="KW-0812">Transmembrane</keyword>
<dbReference type="GO" id="GO:0005797">
    <property type="term" value="C:Golgi medial cisterna"/>
    <property type="evidence" value="ECO:0007669"/>
    <property type="project" value="TreeGrafter"/>
</dbReference>
<evidence type="ECO:0000256" key="9">
    <source>
        <dbReference type="SAM" id="Coils"/>
    </source>
</evidence>
<evidence type="ECO:0000256" key="11">
    <source>
        <dbReference type="SAM" id="Phobius"/>
    </source>
</evidence>
<keyword evidence="3" id="KW-0813">Transport</keyword>
<comment type="similarity">
    <text evidence="2">Belongs to the GOSR1 family.</text>
</comment>
<dbReference type="GO" id="GO:0005801">
    <property type="term" value="C:cis-Golgi network"/>
    <property type="evidence" value="ECO:0007669"/>
    <property type="project" value="InterPro"/>
</dbReference>
<dbReference type="InterPro" id="IPR023601">
    <property type="entry name" value="Golgi_SNAP_su1"/>
</dbReference>
<dbReference type="GO" id="GO:0031201">
    <property type="term" value="C:SNARE complex"/>
    <property type="evidence" value="ECO:0007669"/>
    <property type="project" value="TreeGrafter"/>
</dbReference>
<keyword evidence="9" id="KW-0175">Coiled coil</keyword>
<evidence type="ECO:0000256" key="1">
    <source>
        <dbReference type="ARBA" id="ARBA00004409"/>
    </source>
</evidence>
<evidence type="ECO:0000256" key="3">
    <source>
        <dbReference type="ARBA" id="ARBA00022448"/>
    </source>
</evidence>
<organism evidence="12">
    <name type="scientific">Chromera velia CCMP2878</name>
    <dbReference type="NCBI Taxonomy" id="1169474"/>
    <lineage>
        <taxon>Eukaryota</taxon>
        <taxon>Sar</taxon>
        <taxon>Alveolata</taxon>
        <taxon>Colpodellida</taxon>
        <taxon>Chromeraceae</taxon>
        <taxon>Chromera</taxon>
    </lineage>
</organism>
<dbReference type="PhylomeDB" id="A0A0G4F501"/>
<feature type="region of interest" description="Disordered" evidence="10">
    <location>
        <begin position="42"/>
        <end position="62"/>
    </location>
</feature>
<sequence>MLPMSVPSNWDGVKGRVRQLENLMESRIHELNKVNNSFNANSANGAAKSSSSSAVPPSKMGSSSALLESNLALFSEITDEADKLEREIVAALDQLEGLARGPAQQAQVQRFSDIFTDLKREYRRLRSDTERKRERHLLLGNASEKGRGDVDDGTRHLLKERGHLEGSLQMLDQVIGQATDSHDRLRAQRFRVTGMGDRMRGILTKFPEMGRVMDRIGLAQYKEQIVLGLVIGSCLCFVLWWSMLRGGSSVD</sequence>
<feature type="coiled-coil region" evidence="9">
    <location>
        <begin position="74"/>
        <end position="135"/>
    </location>
</feature>
<dbReference type="GO" id="GO:0000139">
    <property type="term" value="C:Golgi membrane"/>
    <property type="evidence" value="ECO:0007669"/>
    <property type="project" value="UniProtKB-SubCell"/>
</dbReference>
<dbReference type="AlphaFoldDB" id="A0A0G4F501"/>
<feature type="transmembrane region" description="Helical" evidence="11">
    <location>
        <begin position="225"/>
        <end position="243"/>
    </location>
</feature>
<evidence type="ECO:0000313" key="12">
    <source>
        <dbReference type="EMBL" id="CEM07284.1"/>
    </source>
</evidence>
<evidence type="ECO:0000256" key="8">
    <source>
        <dbReference type="ARBA" id="ARBA00023136"/>
    </source>
</evidence>
<accession>A0A0G4F501</accession>
<evidence type="ECO:0000256" key="2">
    <source>
        <dbReference type="ARBA" id="ARBA00008473"/>
    </source>
</evidence>
<evidence type="ECO:0000256" key="10">
    <source>
        <dbReference type="SAM" id="MobiDB-lite"/>
    </source>
</evidence>
<dbReference type="PANTHER" id="PTHR21094">
    <property type="entry name" value="GOS-28 SNARE- RELATED"/>
    <property type="match status" value="1"/>
</dbReference>
<dbReference type="GO" id="GO:0015031">
    <property type="term" value="P:protein transport"/>
    <property type="evidence" value="ECO:0007669"/>
    <property type="project" value="UniProtKB-KW"/>
</dbReference>